<evidence type="ECO:0000256" key="1">
    <source>
        <dbReference type="ARBA" id="ARBA00001968"/>
    </source>
</evidence>
<evidence type="ECO:0000313" key="9">
    <source>
        <dbReference type="EMBL" id="KOB70091.1"/>
    </source>
</evidence>
<comment type="cofactor">
    <cofactor evidence="1">
        <name>a divalent metal cation</name>
        <dbReference type="ChEBI" id="CHEBI:60240"/>
    </cofactor>
</comment>
<feature type="domain" description="DDE Tnp4" evidence="8">
    <location>
        <begin position="28"/>
        <end position="103"/>
    </location>
</feature>
<evidence type="ECO:0000256" key="2">
    <source>
        <dbReference type="ARBA" id="ARBA00004123"/>
    </source>
</evidence>
<comment type="caution">
    <text evidence="9">The sequence shown here is derived from an EMBL/GenBank/DDBJ whole genome shotgun (WGS) entry which is preliminary data.</text>
</comment>
<proteinExistence type="inferred from homology"/>
<gene>
    <name evidence="9" type="ORF">OBRU01_10332</name>
</gene>
<evidence type="ECO:0000256" key="6">
    <source>
        <dbReference type="ARBA" id="ARBA00022801"/>
    </source>
</evidence>
<evidence type="ECO:0000259" key="8">
    <source>
        <dbReference type="Pfam" id="PF13359"/>
    </source>
</evidence>
<keyword evidence="7" id="KW-0539">Nucleus</keyword>
<dbReference type="AlphaFoldDB" id="A0A0L7L434"/>
<keyword evidence="10" id="KW-1185">Reference proteome</keyword>
<dbReference type="GO" id="GO:0005634">
    <property type="term" value="C:nucleus"/>
    <property type="evidence" value="ECO:0007669"/>
    <property type="project" value="UniProtKB-SubCell"/>
</dbReference>
<dbReference type="InterPro" id="IPR045249">
    <property type="entry name" value="HARBI1-like"/>
</dbReference>
<comment type="subcellular location">
    <subcellularLocation>
        <location evidence="2">Nucleus</location>
    </subcellularLocation>
</comment>
<name>A0A0L7L434_OPEBR</name>
<accession>A0A0L7L434</accession>
<dbReference type="EMBL" id="JTDY01003133">
    <property type="protein sequence ID" value="KOB70091.1"/>
    <property type="molecule type" value="Genomic_DNA"/>
</dbReference>
<reference evidence="9 10" key="1">
    <citation type="journal article" date="2015" name="Genome Biol. Evol.">
        <title>The genome of winter moth (Operophtera brumata) provides a genomic perspective on sexual dimorphism and phenology.</title>
        <authorList>
            <person name="Derks M.F."/>
            <person name="Smit S."/>
            <person name="Salis L."/>
            <person name="Schijlen E."/>
            <person name="Bossers A."/>
            <person name="Mateman C."/>
            <person name="Pijl A.S."/>
            <person name="de Ridder D."/>
            <person name="Groenen M.A."/>
            <person name="Visser M.E."/>
            <person name="Megens H.J."/>
        </authorList>
    </citation>
    <scope>NUCLEOTIDE SEQUENCE [LARGE SCALE GENOMIC DNA]</scope>
    <source>
        <strain evidence="9">WM2013NL</strain>
        <tissue evidence="9">Head and thorax</tissue>
    </source>
</reference>
<evidence type="ECO:0000313" key="10">
    <source>
        <dbReference type="Proteomes" id="UP000037510"/>
    </source>
</evidence>
<dbReference type="STRING" id="104452.A0A0L7L434"/>
<dbReference type="GO" id="GO:0046872">
    <property type="term" value="F:metal ion binding"/>
    <property type="evidence" value="ECO:0007669"/>
    <property type="project" value="UniProtKB-KW"/>
</dbReference>
<evidence type="ECO:0000256" key="3">
    <source>
        <dbReference type="ARBA" id="ARBA00006958"/>
    </source>
</evidence>
<organism evidence="9 10">
    <name type="scientific">Operophtera brumata</name>
    <name type="common">Winter moth</name>
    <name type="synonym">Phalaena brumata</name>
    <dbReference type="NCBI Taxonomy" id="104452"/>
    <lineage>
        <taxon>Eukaryota</taxon>
        <taxon>Metazoa</taxon>
        <taxon>Ecdysozoa</taxon>
        <taxon>Arthropoda</taxon>
        <taxon>Hexapoda</taxon>
        <taxon>Insecta</taxon>
        <taxon>Pterygota</taxon>
        <taxon>Neoptera</taxon>
        <taxon>Endopterygota</taxon>
        <taxon>Lepidoptera</taxon>
        <taxon>Glossata</taxon>
        <taxon>Ditrysia</taxon>
        <taxon>Geometroidea</taxon>
        <taxon>Geometridae</taxon>
        <taxon>Larentiinae</taxon>
        <taxon>Operophtera</taxon>
    </lineage>
</organism>
<dbReference type="PANTHER" id="PTHR22930:SF267">
    <property type="entry name" value="NUCLEASE HARBI1-RELATED"/>
    <property type="match status" value="1"/>
</dbReference>
<keyword evidence="4" id="KW-0540">Nuclease</keyword>
<evidence type="ECO:0000256" key="7">
    <source>
        <dbReference type="ARBA" id="ARBA00023242"/>
    </source>
</evidence>
<dbReference type="InterPro" id="IPR027806">
    <property type="entry name" value="HARBI1_dom"/>
</dbReference>
<sequence length="163" mass="18244">MVGQLMMLLSGSNTRSKCIGKSSRRDSDAGYPLREHLMTPVENAVEDSPEGRYNIKHKRARNLVERAFGVLKSRWRCLLAAREMHYAPRTAGRITIACAVLHNMCTDRGLDTPNLSQEDINIEIIRQPSSLPSSAVVSQTSAAALNQGRRTRDTLIQLLERTR</sequence>
<dbReference type="PANTHER" id="PTHR22930">
    <property type="match status" value="1"/>
</dbReference>
<dbReference type="Pfam" id="PF13359">
    <property type="entry name" value="DDE_Tnp_4"/>
    <property type="match status" value="1"/>
</dbReference>
<dbReference type="Proteomes" id="UP000037510">
    <property type="component" value="Unassembled WGS sequence"/>
</dbReference>
<protein>
    <submittedName>
        <fullName evidence="9">Putative nuclease HARBI1</fullName>
    </submittedName>
</protein>
<keyword evidence="6" id="KW-0378">Hydrolase</keyword>
<evidence type="ECO:0000256" key="5">
    <source>
        <dbReference type="ARBA" id="ARBA00022723"/>
    </source>
</evidence>
<dbReference type="GO" id="GO:0004518">
    <property type="term" value="F:nuclease activity"/>
    <property type="evidence" value="ECO:0007669"/>
    <property type="project" value="UniProtKB-KW"/>
</dbReference>
<dbReference type="GO" id="GO:0016787">
    <property type="term" value="F:hydrolase activity"/>
    <property type="evidence" value="ECO:0007669"/>
    <property type="project" value="UniProtKB-KW"/>
</dbReference>
<evidence type="ECO:0000256" key="4">
    <source>
        <dbReference type="ARBA" id="ARBA00022722"/>
    </source>
</evidence>
<keyword evidence="5" id="KW-0479">Metal-binding</keyword>
<comment type="similarity">
    <text evidence="3">Belongs to the HARBI1 family.</text>
</comment>